<organism evidence="2 3">
    <name type="scientific">Rhizobium hidalgonense</name>
    <dbReference type="NCBI Taxonomy" id="1538159"/>
    <lineage>
        <taxon>Bacteria</taxon>
        <taxon>Pseudomonadati</taxon>
        <taxon>Pseudomonadota</taxon>
        <taxon>Alphaproteobacteria</taxon>
        <taxon>Hyphomicrobiales</taxon>
        <taxon>Rhizobiaceae</taxon>
        <taxon>Rhizobium/Agrobacterium group</taxon>
        <taxon>Rhizobium</taxon>
    </lineage>
</organism>
<comment type="caution">
    <text evidence="2">The sequence shown here is derived from an EMBL/GenBank/DDBJ whole genome shotgun (WGS) entry which is preliminary data.</text>
</comment>
<dbReference type="PANTHER" id="PTHR46322:SF1">
    <property type="entry name" value="PUROMYCIN-SENSITIVE AMINOPEPTIDASE"/>
    <property type="match status" value="1"/>
</dbReference>
<dbReference type="RefSeq" id="WP_310866426.1">
    <property type="nucleotide sequence ID" value="NZ_JAVLSF010000720.1"/>
</dbReference>
<evidence type="ECO:0000259" key="1">
    <source>
        <dbReference type="Pfam" id="PF17432"/>
    </source>
</evidence>
<dbReference type="PANTHER" id="PTHR46322">
    <property type="entry name" value="PUROMYCIN-SENSITIVE AMINOPEPTIDASE"/>
    <property type="match status" value="1"/>
</dbReference>
<dbReference type="GO" id="GO:0004177">
    <property type="term" value="F:aminopeptidase activity"/>
    <property type="evidence" value="ECO:0007669"/>
    <property type="project" value="UniProtKB-KW"/>
</dbReference>
<sequence>VLAARQLLQHADFDWGTPNRIRAVTGQFGANPVNVWTASGMQFYADMALELDQKNSILGSRMLQTLSRWYTLAEPMRSDAQDILQSLKPKVKSSSVCETLTSLLKAG</sequence>
<dbReference type="InterPro" id="IPR037144">
    <property type="entry name" value="Peptidase_M1_pepN_C_sf"/>
</dbReference>
<keyword evidence="2" id="KW-0378">Hydrolase</keyword>
<dbReference type="Pfam" id="PF17432">
    <property type="entry name" value="DUF3458_C"/>
    <property type="match status" value="1"/>
</dbReference>
<evidence type="ECO:0000313" key="3">
    <source>
        <dbReference type="Proteomes" id="UP001268610"/>
    </source>
</evidence>
<evidence type="ECO:0000313" key="2">
    <source>
        <dbReference type="EMBL" id="MDR9778347.1"/>
    </source>
</evidence>
<accession>A0AAJ2H350</accession>
<dbReference type="InterPro" id="IPR012779">
    <property type="entry name" value="Peptidase_M1_pepN"/>
</dbReference>
<dbReference type="Proteomes" id="UP001268610">
    <property type="component" value="Unassembled WGS sequence"/>
</dbReference>
<feature type="non-terminal residue" evidence="2">
    <location>
        <position position="1"/>
    </location>
</feature>
<keyword evidence="2" id="KW-0031">Aminopeptidase</keyword>
<feature type="domain" description="Peptidase M1 alanyl aminopeptidase C-terminal" evidence="1">
    <location>
        <begin position="4"/>
        <end position="104"/>
    </location>
</feature>
<name>A0AAJ2H350_9HYPH</name>
<proteinExistence type="predicted"/>
<dbReference type="AlphaFoldDB" id="A0AAJ2H350"/>
<gene>
    <name evidence="2" type="ORF">RJJ65_38055</name>
</gene>
<protein>
    <submittedName>
        <fullName evidence="2">Aminopeptidase N C-terminal domain-containing protein</fullName>
    </submittedName>
</protein>
<keyword evidence="2" id="KW-0645">Protease</keyword>
<reference evidence="2" key="1">
    <citation type="submission" date="2023-04" db="EMBL/GenBank/DDBJ databases">
        <title>Genomic characterization of faba bean (Vicia faba) microsymbionts in Mexican soils.</title>
        <authorList>
            <person name="Rivera Orduna F.N."/>
            <person name="Guevara-Luna J."/>
            <person name="Yan J."/>
            <person name="Arroyo-Herrera I."/>
            <person name="Li Y."/>
            <person name="Vasquez-Murrieta M.S."/>
            <person name="Wang E.T."/>
        </authorList>
    </citation>
    <scope>NUCLEOTIDE SEQUENCE</scope>
    <source>
        <strain evidence="2">CH26</strain>
    </source>
</reference>
<dbReference type="Gene3D" id="1.25.50.10">
    <property type="entry name" value="Peptidase M1, alanyl aminopeptidase, C-terminal domain"/>
    <property type="match status" value="1"/>
</dbReference>
<dbReference type="GO" id="GO:0008270">
    <property type="term" value="F:zinc ion binding"/>
    <property type="evidence" value="ECO:0007669"/>
    <property type="project" value="InterPro"/>
</dbReference>
<dbReference type="EMBL" id="JAVLSF010000720">
    <property type="protein sequence ID" value="MDR9778347.1"/>
    <property type="molecule type" value="Genomic_DNA"/>
</dbReference>
<dbReference type="InterPro" id="IPR024601">
    <property type="entry name" value="Peptidase_M1_pepN_C"/>
</dbReference>